<name>A0A6G7YBI3_9ACTN</name>
<feature type="chain" id="PRO_5038510025" description="Ig-like domain repeat protein" evidence="1">
    <location>
        <begin position="26"/>
        <end position="251"/>
    </location>
</feature>
<reference evidence="2 3" key="1">
    <citation type="submission" date="2020-03" db="EMBL/GenBank/DDBJ databases">
        <title>Nocardioides sp. nov., isolated from fish.</title>
        <authorList>
            <person name="Hyun D.-W."/>
            <person name="Bae J.-W."/>
        </authorList>
    </citation>
    <scope>NUCLEOTIDE SEQUENCE [LARGE SCALE GENOMIC DNA]</scope>
    <source>
        <strain evidence="2 3">HDW12A</strain>
    </source>
</reference>
<sequence>MRKLATLITTAVAAGALAAPALTFAATTAGAATQVGQTQVSAAAQVKAARALTLSKSKPGSHWGQAGVIVTAKSKKKRGKITFTVAGQPIKEKKKLKKGKAKFQLPSTLAPGTYKVRAKVKGVGKAATKVVVYNSSLSLSALSFTVSQSANCSTSDPVLTGQVTFKGGHPSEGYVDAYLNGDIQGGSASPGYLTFDSVEAPGAFDFGVCDTLWDKVKELGVGTHNVKLLYTPTASYAEYVYSDMIAITVVP</sequence>
<dbReference type="EMBL" id="CP049866">
    <property type="protein sequence ID" value="QIK74153.1"/>
    <property type="molecule type" value="Genomic_DNA"/>
</dbReference>
<dbReference type="KEGG" id="npi:G7071_00580"/>
<protein>
    <recommendedName>
        <fullName evidence="4">Ig-like domain repeat protein</fullName>
    </recommendedName>
</protein>
<dbReference type="AlphaFoldDB" id="A0A6G7YBI3"/>
<evidence type="ECO:0000313" key="2">
    <source>
        <dbReference type="EMBL" id="QIK74153.1"/>
    </source>
</evidence>
<evidence type="ECO:0008006" key="4">
    <source>
        <dbReference type="Google" id="ProtNLM"/>
    </source>
</evidence>
<dbReference type="Proteomes" id="UP000502035">
    <property type="component" value="Chromosome"/>
</dbReference>
<proteinExistence type="predicted"/>
<keyword evidence="3" id="KW-1185">Reference proteome</keyword>
<organism evidence="2 3">
    <name type="scientific">Nocardioides piscis</name>
    <dbReference type="NCBI Taxonomy" id="2714938"/>
    <lineage>
        <taxon>Bacteria</taxon>
        <taxon>Bacillati</taxon>
        <taxon>Actinomycetota</taxon>
        <taxon>Actinomycetes</taxon>
        <taxon>Propionibacteriales</taxon>
        <taxon>Nocardioidaceae</taxon>
        <taxon>Nocardioides</taxon>
    </lineage>
</organism>
<dbReference type="RefSeq" id="WP_166313712.1">
    <property type="nucleotide sequence ID" value="NZ_CP049866.1"/>
</dbReference>
<accession>A0A6G7YBI3</accession>
<evidence type="ECO:0000313" key="3">
    <source>
        <dbReference type="Proteomes" id="UP000502035"/>
    </source>
</evidence>
<keyword evidence="1" id="KW-0732">Signal</keyword>
<evidence type="ECO:0000256" key="1">
    <source>
        <dbReference type="SAM" id="SignalP"/>
    </source>
</evidence>
<gene>
    <name evidence="2" type="ORF">G7071_00580</name>
</gene>
<feature type="signal peptide" evidence="1">
    <location>
        <begin position="1"/>
        <end position="25"/>
    </location>
</feature>